<dbReference type="SMART" id="SM00028">
    <property type="entry name" value="TPR"/>
    <property type="match status" value="5"/>
</dbReference>
<dbReference type="PANTHER" id="PTHR44314">
    <property type="entry name" value="CILIA- AND FLAGELLA-ASSOCIATED PROTEIN 70"/>
    <property type="match status" value="1"/>
</dbReference>
<evidence type="ECO:0000256" key="1">
    <source>
        <dbReference type="ARBA" id="ARBA00022737"/>
    </source>
</evidence>
<feature type="repeat" description="TPR" evidence="3">
    <location>
        <begin position="86"/>
        <end position="119"/>
    </location>
</feature>
<accession>A0A7S0R2V3</accession>
<dbReference type="EMBL" id="HBFB01002835">
    <property type="protein sequence ID" value="CAD8665596.1"/>
    <property type="molecule type" value="Transcribed_RNA"/>
</dbReference>
<sequence>MCVSAQASTHESDMRPHALRGEVLYTAGRWREAIEAYSPLLQASAAAATPPPLTTFLHLASAYQQLGKPQYALDVYLQACVQQPCASVWLGVGKARMELGETAAAEAALSKAVALDPESPVGWGHLATVALKLGRVQEAGAALSTALRFGLRDVGTLQHLARGFSAAGSVADVRVCLEAVVAIPGSAVTTRIALAELLMNEHDVAAARLHLEAAARAAATDEEVAAVHALVPRLIDLQMQLRTC</sequence>
<dbReference type="GO" id="GO:0031514">
    <property type="term" value="C:motile cilium"/>
    <property type="evidence" value="ECO:0007669"/>
    <property type="project" value="TreeGrafter"/>
</dbReference>
<keyword evidence="2 3" id="KW-0802">TPR repeat</keyword>
<dbReference type="InterPro" id="IPR019734">
    <property type="entry name" value="TPR_rpt"/>
</dbReference>
<proteinExistence type="predicted"/>
<dbReference type="PROSITE" id="PS50005">
    <property type="entry name" value="TPR"/>
    <property type="match status" value="1"/>
</dbReference>
<dbReference type="InterPro" id="IPR052628">
    <property type="entry name" value="CFAP70"/>
</dbReference>
<dbReference type="GO" id="GO:0060271">
    <property type="term" value="P:cilium assembly"/>
    <property type="evidence" value="ECO:0007669"/>
    <property type="project" value="TreeGrafter"/>
</dbReference>
<dbReference type="Pfam" id="PF14559">
    <property type="entry name" value="TPR_19"/>
    <property type="match status" value="1"/>
</dbReference>
<dbReference type="AlphaFoldDB" id="A0A7S0R2V3"/>
<dbReference type="GO" id="GO:0003341">
    <property type="term" value="P:cilium movement"/>
    <property type="evidence" value="ECO:0007669"/>
    <property type="project" value="TreeGrafter"/>
</dbReference>
<evidence type="ECO:0000313" key="4">
    <source>
        <dbReference type="EMBL" id="CAD8665596.1"/>
    </source>
</evidence>
<dbReference type="InterPro" id="IPR011990">
    <property type="entry name" value="TPR-like_helical_dom_sf"/>
</dbReference>
<evidence type="ECO:0000256" key="2">
    <source>
        <dbReference type="ARBA" id="ARBA00022803"/>
    </source>
</evidence>
<name>A0A7S0R2V3_9CHLO</name>
<dbReference type="Gene3D" id="1.25.40.10">
    <property type="entry name" value="Tetratricopeptide repeat domain"/>
    <property type="match status" value="1"/>
</dbReference>
<dbReference type="GO" id="GO:0070062">
    <property type="term" value="C:extracellular exosome"/>
    <property type="evidence" value="ECO:0007669"/>
    <property type="project" value="TreeGrafter"/>
</dbReference>
<evidence type="ECO:0000256" key="3">
    <source>
        <dbReference type="PROSITE-ProRule" id="PRU00339"/>
    </source>
</evidence>
<reference evidence="4" key="1">
    <citation type="submission" date="2021-01" db="EMBL/GenBank/DDBJ databases">
        <authorList>
            <person name="Corre E."/>
            <person name="Pelletier E."/>
            <person name="Niang G."/>
            <person name="Scheremetjew M."/>
            <person name="Finn R."/>
            <person name="Kale V."/>
            <person name="Holt S."/>
            <person name="Cochrane G."/>
            <person name="Meng A."/>
            <person name="Brown T."/>
            <person name="Cohen L."/>
        </authorList>
    </citation>
    <scope>NUCLEOTIDE SEQUENCE</scope>
    <source>
        <strain evidence="4">SAG 11-49</strain>
    </source>
</reference>
<dbReference type="PANTHER" id="PTHR44314:SF1">
    <property type="entry name" value="CILIA- AND FLAGELLA-ASSOCIATED PROTEIN 70"/>
    <property type="match status" value="1"/>
</dbReference>
<dbReference type="SUPFAM" id="SSF48452">
    <property type="entry name" value="TPR-like"/>
    <property type="match status" value="1"/>
</dbReference>
<organism evidence="4">
    <name type="scientific">Chlamydomonas leiostraca</name>
    <dbReference type="NCBI Taxonomy" id="1034604"/>
    <lineage>
        <taxon>Eukaryota</taxon>
        <taxon>Viridiplantae</taxon>
        <taxon>Chlorophyta</taxon>
        <taxon>core chlorophytes</taxon>
        <taxon>Chlorophyceae</taxon>
        <taxon>CS clade</taxon>
        <taxon>Chlamydomonadales</taxon>
        <taxon>Chlamydomonadaceae</taxon>
        <taxon>Chlamydomonas</taxon>
    </lineage>
</organism>
<protein>
    <submittedName>
        <fullName evidence="4">Uncharacterized protein</fullName>
    </submittedName>
</protein>
<gene>
    <name evidence="4" type="ORF">CLEI1391_LOCUS1474</name>
</gene>
<keyword evidence="1" id="KW-0677">Repeat</keyword>